<evidence type="ECO:0000256" key="4">
    <source>
        <dbReference type="ARBA" id="ARBA00023242"/>
    </source>
</evidence>
<keyword evidence="4" id="KW-0539">Nucleus</keyword>
<dbReference type="PROSITE" id="PS51742">
    <property type="entry name" value="PPC"/>
    <property type="match status" value="1"/>
</dbReference>
<dbReference type="GO" id="GO:0000323">
    <property type="term" value="C:lytic vacuole"/>
    <property type="evidence" value="ECO:0007669"/>
    <property type="project" value="TreeGrafter"/>
</dbReference>
<keyword evidence="9" id="KW-1185">Reference proteome</keyword>
<gene>
    <name evidence="8" type="ORF">D0Y65_053032</name>
</gene>
<dbReference type="AlphaFoldDB" id="A0A445F0H9"/>
<name>A0A445F0H9_GLYSO</name>
<evidence type="ECO:0000256" key="3">
    <source>
        <dbReference type="ARBA" id="ARBA00023163"/>
    </source>
</evidence>
<dbReference type="EMBL" id="QZWG01000020">
    <property type="protein sequence ID" value="RZB42286.1"/>
    <property type="molecule type" value="Genomic_DNA"/>
</dbReference>
<accession>A0A445F0H9</accession>
<dbReference type="FunFam" id="3.30.1330.80:FF:000009">
    <property type="entry name" value="AT-hook motif nuclear-localized protein 17"/>
    <property type="match status" value="1"/>
</dbReference>
<evidence type="ECO:0000256" key="1">
    <source>
        <dbReference type="ARBA" id="ARBA00023015"/>
    </source>
</evidence>
<keyword evidence="5" id="KW-0175">Coiled coil</keyword>
<dbReference type="GO" id="GO:0003677">
    <property type="term" value="F:DNA binding"/>
    <property type="evidence" value="ECO:0007669"/>
    <property type="project" value="UniProtKB-KW"/>
</dbReference>
<protein>
    <recommendedName>
        <fullName evidence="7">PPC domain-containing protein</fullName>
    </recommendedName>
</protein>
<dbReference type="GO" id="GO:0000149">
    <property type="term" value="F:SNARE binding"/>
    <property type="evidence" value="ECO:0007669"/>
    <property type="project" value="TreeGrafter"/>
</dbReference>
<comment type="caution">
    <text evidence="8">The sequence shown here is derived from an EMBL/GenBank/DDBJ whole genome shotgun (WGS) entry which is preliminary data.</text>
</comment>
<dbReference type="GO" id="GO:0035493">
    <property type="term" value="P:SNARE complex assembly"/>
    <property type="evidence" value="ECO:0007669"/>
    <property type="project" value="TreeGrafter"/>
</dbReference>
<sequence length="410" mass="44742">MRLRRRRQSGSALDASTLSLAAAVFFLRFTHSFIHVLCKSPLLLLSSLVNAESLGRLNELEEMRQKLESKKMVMENMSICLRLAKDEASKTSVVLKPINQGSLTIHGLHLNVLSFRKMSFFTGKKEIQNSATALGYLAHAVSLIASYLQVPLRYPLRLDASHSYIIDNAPSTELTSSESSSNANINAKHVEFPLFLEGQDTTRAAYVVFLLNKDHLMDSSSQPFPPPTLAIANQPLMAPPTKNPRCRPRGSKNKPKSTSLPGQPIEPSVKLVTINVVPGMDVMETILDVAHRDHVSVLILNASGTIKNATVCDSPQGVPTLLIGPFSMLSFTGYYLYNNQYALHPGATPPPPFSFGIKLCTSHGQVFNGLIGGSVIAGDNVSLMVSTFREPNICKFIPEGKEGNNNDNNA</sequence>
<evidence type="ECO:0000313" key="8">
    <source>
        <dbReference type="EMBL" id="RZB42286.1"/>
    </source>
</evidence>
<dbReference type="PANTHER" id="PTHR15157">
    <property type="entry name" value="UV RADIATION RESISTANCE-ASSOCIATED GENE PROTEIN"/>
    <property type="match status" value="1"/>
</dbReference>
<dbReference type="Pfam" id="PF03479">
    <property type="entry name" value="PCC"/>
    <property type="match status" value="1"/>
</dbReference>
<dbReference type="InterPro" id="IPR005175">
    <property type="entry name" value="PPC_dom"/>
</dbReference>
<feature type="compositionally biased region" description="Basic residues" evidence="6">
    <location>
        <begin position="244"/>
        <end position="255"/>
    </location>
</feature>
<keyword evidence="2" id="KW-0238">DNA-binding</keyword>
<feature type="domain" description="PPC" evidence="7">
    <location>
        <begin position="266"/>
        <end position="409"/>
    </location>
</feature>
<evidence type="ECO:0000256" key="5">
    <source>
        <dbReference type="SAM" id="Coils"/>
    </source>
</evidence>
<dbReference type="Gene3D" id="3.30.1330.80">
    <property type="entry name" value="Hypothetical protein, similar to alpha- acetolactate decarboxylase, domain 2"/>
    <property type="match status" value="1"/>
</dbReference>
<dbReference type="PANTHER" id="PTHR15157:SF24">
    <property type="entry name" value="VACUOLAR PROTEIN SORTING 38"/>
    <property type="match status" value="1"/>
</dbReference>
<dbReference type="SUPFAM" id="SSF117856">
    <property type="entry name" value="AF0104/ALDC/Ptd012-like"/>
    <property type="match status" value="1"/>
</dbReference>
<organism evidence="8 9">
    <name type="scientific">Glycine soja</name>
    <name type="common">Wild soybean</name>
    <dbReference type="NCBI Taxonomy" id="3848"/>
    <lineage>
        <taxon>Eukaryota</taxon>
        <taxon>Viridiplantae</taxon>
        <taxon>Streptophyta</taxon>
        <taxon>Embryophyta</taxon>
        <taxon>Tracheophyta</taxon>
        <taxon>Spermatophyta</taxon>
        <taxon>Magnoliopsida</taxon>
        <taxon>eudicotyledons</taxon>
        <taxon>Gunneridae</taxon>
        <taxon>Pentapetalae</taxon>
        <taxon>rosids</taxon>
        <taxon>fabids</taxon>
        <taxon>Fabales</taxon>
        <taxon>Fabaceae</taxon>
        <taxon>Papilionoideae</taxon>
        <taxon>50 kb inversion clade</taxon>
        <taxon>NPAAA clade</taxon>
        <taxon>indigoferoid/millettioid clade</taxon>
        <taxon>Phaseoleae</taxon>
        <taxon>Glycine</taxon>
        <taxon>Glycine subgen. Soja</taxon>
    </lineage>
</organism>
<feature type="region of interest" description="Disordered" evidence="6">
    <location>
        <begin position="231"/>
        <end position="264"/>
    </location>
</feature>
<feature type="coiled-coil region" evidence="5">
    <location>
        <begin position="50"/>
        <end position="77"/>
    </location>
</feature>
<proteinExistence type="predicted"/>
<evidence type="ECO:0000256" key="2">
    <source>
        <dbReference type="ARBA" id="ARBA00023125"/>
    </source>
</evidence>
<evidence type="ECO:0000256" key="6">
    <source>
        <dbReference type="SAM" id="MobiDB-lite"/>
    </source>
</evidence>
<keyword evidence="3" id="KW-0804">Transcription</keyword>
<evidence type="ECO:0000313" key="9">
    <source>
        <dbReference type="Proteomes" id="UP000289340"/>
    </source>
</evidence>
<reference evidence="8 9" key="1">
    <citation type="submission" date="2018-09" db="EMBL/GenBank/DDBJ databases">
        <title>A high-quality reference genome of wild soybean provides a powerful tool to mine soybean genomes.</title>
        <authorList>
            <person name="Xie M."/>
            <person name="Chung C.Y.L."/>
            <person name="Li M.-W."/>
            <person name="Wong F.-L."/>
            <person name="Chan T.-F."/>
            <person name="Lam H.-M."/>
        </authorList>
    </citation>
    <scope>NUCLEOTIDE SEQUENCE [LARGE SCALE GENOMIC DNA]</scope>
    <source>
        <strain evidence="9">cv. W05</strain>
        <tissue evidence="8">Hypocotyl of etiolated seedlings</tissue>
    </source>
</reference>
<keyword evidence="1" id="KW-0805">Transcription regulation</keyword>
<dbReference type="Proteomes" id="UP000289340">
    <property type="component" value="Chromosome 20"/>
</dbReference>
<dbReference type="GO" id="GO:0005768">
    <property type="term" value="C:endosome"/>
    <property type="evidence" value="ECO:0007669"/>
    <property type="project" value="TreeGrafter"/>
</dbReference>
<evidence type="ECO:0000259" key="7">
    <source>
        <dbReference type="PROSITE" id="PS51742"/>
    </source>
</evidence>